<organism evidence="10 11">
    <name type="scientific">Fomitopsis schrenkii</name>
    <name type="common">Brown rot fungus</name>
    <dbReference type="NCBI Taxonomy" id="2126942"/>
    <lineage>
        <taxon>Eukaryota</taxon>
        <taxon>Fungi</taxon>
        <taxon>Dikarya</taxon>
        <taxon>Basidiomycota</taxon>
        <taxon>Agaricomycotina</taxon>
        <taxon>Agaricomycetes</taxon>
        <taxon>Polyporales</taxon>
        <taxon>Fomitopsis</taxon>
    </lineage>
</organism>
<dbReference type="AlphaFoldDB" id="S8E6T4"/>
<evidence type="ECO:0000256" key="4">
    <source>
        <dbReference type="ARBA" id="ARBA00017497"/>
    </source>
</evidence>
<dbReference type="GO" id="GO:0018423">
    <property type="term" value="F:protein C-terminal leucine carboxyl O-methyltransferase activity"/>
    <property type="evidence" value="ECO:0007669"/>
    <property type="project" value="UniProtKB-EC"/>
</dbReference>
<evidence type="ECO:0000256" key="7">
    <source>
        <dbReference type="ARBA" id="ARBA00022691"/>
    </source>
</evidence>
<dbReference type="InterPro" id="IPR029063">
    <property type="entry name" value="SAM-dependent_MTases_sf"/>
</dbReference>
<evidence type="ECO:0000256" key="2">
    <source>
        <dbReference type="ARBA" id="ARBA00010703"/>
    </source>
</evidence>
<feature type="binding site" evidence="9">
    <location>
        <position position="196"/>
    </location>
    <ligand>
        <name>S-adenosyl-L-methionine</name>
        <dbReference type="ChEBI" id="CHEBI:59789"/>
    </ligand>
</feature>
<gene>
    <name evidence="10" type="ORF">FOMPIDRAFT_1049689</name>
</gene>
<dbReference type="SUPFAM" id="SSF53335">
    <property type="entry name" value="S-adenosyl-L-methionine-dependent methyltransferases"/>
    <property type="match status" value="1"/>
</dbReference>
<comment type="function">
    <text evidence="8">Methylates the carboxyl group of the C-terminal leucine residue of protein phosphatase 2A catalytic subunits to form alpha-leucine ester residues.</text>
</comment>
<keyword evidence="11" id="KW-1185">Reference proteome</keyword>
<evidence type="ECO:0000256" key="6">
    <source>
        <dbReference type="ARBA" id="ARBA00022679"/>
    </source>
</evidence>
<dbReference type="InParanoid" id="S8E6T4"/>
<dbReference type="InterPro" id="IPR016651">
    <property type="entry name" value="LCMT1"/>
</dbReference>
<feature type="binding site" evidence="9">
    <location>
        <begin position="169"/>
        <end position="170"/>
    </location>
    <ligand>
        <name>S-adenosyl-L-methionine</name>
        <dbReference type="ChEBI" id="CHEBI:59789"/>
    </ligand>
</feature>
<dbReference type="FunCoup" id="S8E6T4">
    <property type="interactions" value="332"/>
</dbReference>
<dbReference type="Pfam" id="PF04072">
    <property type="entry name" value="LCM"/>
    <property type="match status" value="1"/>
</dbReference>
<feature type="binding site" evidence="9">
    <location>
        <position position="67"/>
    </location>
    <ligand>
        <name>S-adenosyl-L-methionine</name>
        <dbReference type="ChEBI" id="CHEBI:59789"/>
    </ligand>
</feature>
<protein>
    <recommendedName>
        <fullName evidence="4 8">Leucine carboxyl methyltransferase 1</fullName>
        <ecNumber evidence="3 8">2.1.1.233</ecNumber>
    </recommendedName>
</protein>
<comment type="catalytic activity">
    <reaction evidence="1 8">
        <text>[phosphatase 2A protein]-C-terminal L-leucine + S-adenosyl-L-methionine = [phosphatase 2A protein]-C-terminal L-leucine methyl ester + S-adenosyl-L-homocysteine</text>
        <dbReference type="Rhea" id="RHEA:48544"/>
        <dbReference type="Rhea" id="RHEA-COMP:12134"/>
        <dbReference type="Rhea" id="RHEA-COMP:12135"/>
        <dbReference type="ChEBI" id="CHEBI:57856"/>
        <dbReference type="ChEBI" id="CHEBI:59789"/>
        <dbReference type="ChEBI" id="CHEBI:90516"/>
        <dbReference type="ChEBI" id="CHEBI:90517"/>
        <dbReference type="EC" id="2.1.1.233"/>
    </reaction>
</comment>
<dbReference type="PANTHER" id="PTHR13600">
    <property type="entry name" value="LEUCINE CARBOXYL METHYLTRANSFERASE"/>
    <property type="match status" value="1"/>
</dbReference>
<dbReference type="OrthoDB" id="203237at2759"/>
<keyword evidence="5 8" id="KW-0489">Methyltransferase</keyword>
<evidence type="ECO:0000256" key="3">
    <source>
        <dbReference type="ARBA" id="ARBA00012834"/>
    </source>
</evidence>
<evidence type="ECO:0000256" key="9">
    <source>
        <dbReference type="PIRSR" id="PIRSR016305-1"/>
    </source>
</evidence>
<dbReference type="GO" id="GO:0032259">
    <property type="term" value="P:methylation"/>
    <property type="evidence" value="ECO:0007669"/>
    <property type="project" value="UniProtKB-KW"/>
</dbReference>
<evidence type="ECO:0000313" key="11">
    <source>
        <dbReference type="Proteomes" id="UP000015241"/>
    </source>
</evidence>
<evidence type="ECO:0000313" key="10">
    <source>
        <dbReference type="EMBL" id="EPT00368.1"/>
    </source>
</evidence>
<dbReference type="PIRSF" id="PIRSF016305">
    <property type="entry name" value="LCM_mtfrase"/>
    <property type="match status" value="1"/>
</dbReference>
<sequence>MLPSRFKESPRPDTDSAIRLTDADAALARLSAVQKHYLTDPWIRHFVPRAHLQPTRPPLINIGTYVRSEGIDKLVDRWCALAAQEGTQCQIVSLGAGSDTRFWRIATGPRKDVLRAYFEVDFAENTTKKAMAIRKSRDLSSVLGRPEEVTMVNGGTTLHAPKYHLVAGDLRKSPSELITLLEPHLSPAHPTVLLFECVLVYMSPEASSALIQTFADYFDNAARTQTGHSILGGIVYEMYGLEDSFGKVMKSNLMARNVSLPGADPYPVKASLPARFLKHGFTAAKALTLRDIRRSYVDPAEQERISHLEMLDEIEELELVLEHYAITWGVKIPANGGAVKADWAGWDLEAYADDDDEAY</sequence>
<dbReference type="EC" id="2.1.1.233" evidence="3 8"/>
<dbReference type="eggNOG" id="KOG2918">
    <property type="taxonomic scope" value="Eukaryota"/>
</dbReference>
<dbReference type="Gene3D" id="3.40.50.150">
    <property type="entry name" value="Vaccinia Virus protein VP39"/>
    <property type="match status" value="1"/>
</dbReference>
<proteinExistence type="inferred from homology"/>
<reference evidence="10 11" key="1">
    <citation type="journal article" date="2012" name="Science">
        <title>The Paleozoic origin of enzymatic lignin decomposition reconstructed from 31 fungal genomes.</title>
        <authorList>
            <person name="Floudas D."/>
            <person name="Binder M."/>
            <person name="Riley R."/>
            <person name="Barry K."/>
            <person name="Blanchette R.A."/>
            <person name="Henrissat B."/>
            <person name="Martinez A.T."/>
            <person name="Otillar R."/>
            <person name="Spatafora J.W."/>
            <person name="Yadav J.S."/>
            <person name="Aerts A."/>
            <person name="Benoit I."/>
            <person name="Boyd A."/>
            <person name="Carlson A."/>
            <person name="Copeland A."/>
            <person name="Coutinho P.M."/>
            <person name="de Vries R.P."/>
            <person name="Ferreira P."/>
            <person name="Findley K."/>
            <person name="Foster B."/>
            <person name="Gaskell J."/>
            <person name="Glotzer D."/>
            <person name="Gorecki P."/>
            <person name="Heitman J."/>
            <person name="Hesse C."/>
            <person name="Hori C."/>
            <person name="Igarashi K."/>
            <person name="Jurgens J.A."/>
            <person name="Kallen N."/>
            <person name="Kersten P."/>
            <person name="Kohler A."/>
            <person name="Kuees U."/>
            <person name="Kumar T.K.A."/>
            <person name="Kuo A."/>
            <person name="LaButti K."/>
            <person name="Larrondo L.F."/>
            <person name="Lindquist E."/>
            <person name="Ling A."/>
            <person name="Lombard V."/>
            <person name="Lucas S."/>
            <person name="Lundell T."/>
            <person name="Martin R."/>
            <person name="McLaughlin D.J."/>
            <person name="Morgenstern I."/>
            <person name="Morin E."/>
            <person name="Murat C."/>
            <person name="Nagy L.G."/>
            <person name="Nolan M."/>
            <person name="Ohm R.A."/>
            <person name="Patyshakuliyeva A."/>
            <person name="Rokas A."/>
            <person name="Ruiz-Duenas F.J."/>
            <person name="Sabat G."/>
            <person name="Salamov A."/>
            <person name="Samejima M."/>
            <person name="Schmutz J."/>
            <person name="Slot J.C."/>
            <person name="St John F."/>
            <person name="Stenlid J."/>
            <person name="Sun H."/>
            <person name="Sun S."/>
            <person name="Syed K."/>
            <person name="Tsang A."/>
            <person name="Wiebenga A."/>
            <person name="Young D."/>
            <person name="Pisabarro A."/>
            <person name="Eastwood D.C."/>
            <person name="Martin F."/>
            <person name="Cullen D."/>
            <person name="Grigoriev I.V."/>
            <person name="Hibbett D.S."/>
        </authorList>
    </citation>
    <scope>NUCLEOTIDE SEQUENCE</scope>
    <source>
        <strain evidence="11">FP-58527</strain>
    </source>
</reference>
<feature type="binding site" evidence="9">
    <location>
        <position position="95"/>
    </location>
    <ligand>
        <name>S-adenosyl-L-methionine</name>
        <dbReference type="ChEBI" id="CHEBI:59789"/>
    </ligand>
</feature>
<evidence type="ECO:0000256" key="8">
    <source>
        <dbReference type="PIRNR" id="PIRNR016305"/>
    </source>
</evidence>
<evidence type="ECO:0000256" key="1">
    <source>
        <dbReference type="ARBA" id="ARBA00000724"/>
    </source>
</evidence>
<dbReference type="EMBL" id="KE504149">
    <property type="protein sequence ID" value="EPT00368.1"/>
    <property type="molecule type" value="Genomic_DNA"/>
</dbReference>
<keyword evidence="6 8" id="KW-0808">Transferase</keyword>
<dbReference type="Proteomes" id="UP000015241">
    <property type="component" value="Unassembled WGS sequence"/>
</dbReference>
<dbReference type="STRING" id="743788.S8E6T4"/>
<dbReference type="PANTHER" id="PTHR13600:SF21">
    <property type="entry name" value="LEUCINE CARBOXYL METHYLTRANSFERASE 1"/>
    <property type="match status" value="1"/>
</dbReference>
<evidence type="ECO:0000256" key="5">
    <source>
        <dbReference type="ARBA" id="ARBA00022603"/>
    </source>
</evidence>
<dbReference type="InterPro" id="IPR007213">
    <property type="entry name" value="Ppm1/Ppm2/Tcmp"/>
</dbReference>
<dbReference type="HOGENOM" id="CLU_031312_1_0_1"/>
<keyword evidence="7 8" id="KW-0949">S-adenosyl-L-methionine</keyword>
<name>S8E6T4_FOMSC</name>
<comment type="similarity">
    <text evidence="2 8">Belongs to the methyltransferase superfamily. LCMT family.</text>
</comment>
<accession>S8E6T4</accession>